<dbReference type="Gene3D" id="3.40.50.300">
    <property type="entry name" value="P-loop containing nucleotide triphosphate hydrolases"/>
    <property type="match status" value="1"/>
</dbReference>
<gene>
    <name evidence="4" type="ORF">EDC38_2091</name>
</gene>
<evidence type="ECO:0000313" key="4">
    <source>
        <dbReference type="EMBL" id="ROQ21467.1"/>
    </source>
</evidence>
<reference evidence="4 5" key="1">
    <citation type="submission" date="2018-11" db="EMBL/GenBank/DDBJ databases">
        <title>Genomic Encyclopedia of Type Strains, Phase IV (KMG-IV): sequencing the most valuable type-strain genomes for metagenomic binning, comparative biology and taxonomic classification.</title>
        <authorList>
            <person name="Goeker M."/>
        </authorList>
    </citation>
    <scope>NUCLEOTIDE SEQUENCE [LARGE SCALE GENOMIC DNA]</scope>
    <source>
        <strain evidence="4 5">DSM 16974</strain>
    </source>
</reference>
<keyword evidence="5" id="KW-1185">Reference proteome</keyword>
<dbReference type="PANTHER" id="PTHR43681">
    <property type="entry name" value="TRANSMEMBRANE GTPASE FZO"/>
    <property type="match status" value="1"/>
</dbReference>
<feature type="domain" description="Dynamin N-terminal" evidence="3">
    <location>
        <begin position="60"/>
        <end position="256"/>
    </location>
</feature>
<dbReference type="SUPFAM" id="SSF52540">
    <property type="entry name" value="P-loop containing nucleoside triphosphate hydrolases"/>
    <property type="match status" value="1"/>
</dbReference>
<dbReference type="InterPro" id="IPR051943">
    <property type="entry name" value="TRAFAC_Dynamin-like_GTPase"/>
</dbReference>
<accession>A0A3N1P2M6</accession>
<dbReference type="AlphaFoldDB" id="A0A3N1P2M6"/>
<evidence type="ECO:0000313" key="5">
    <source>
        <dbReference type="Proteomes" id="UP000273643"/>
    </source>
</evidence>
<keyword evidence="1" id="KW-0175">Coiled coil</keyword>
<protein>
    <submittedName>
        <fullName evidence="4">Dynamin family protein</fullName>
    </submittedName>
</protein>
<dbReference type="Proteomes" id="UP000273643">
    <property type="component" value="Unassembled WGS sequence"/>
</dbReference>
<comment type="caution">
    <text evidence="4">The sequence shown here is derived from an EMBL/GenBank/DDBJ whole genome shotgun (WGS) entry which is preliminary data.</text>
</comment>
<dbReference type="OrthoDB" id="5295100at2"/>
<dbReference type="EMBL" id="RJUK01000001">
    <property type="protein sequence ID" value="ROQ21467.1"/>
    <property type="molecule type" value="Genomic_DNA"/>
</dbReference>
<sequence length="661" mass="76546">MDTRALYRHMSHYHLWRQDLSQRLRRFEHWVQTHGLVSDEVRQCLVQARQLLGSNDFTLVCVGEFSRGKTELINALLMDERKQRILPSHPGRTTMCPTEIYCDPDRPNCLRLLPIETRRSQASLERFKRIPRNWVTLPLDPKTPETLRATLDQVSASHWVSDDEARALGFCPDESSERNDQGQVAIPRWRHAMISLDHPLLRRGLRIIDTPGLNALGNEPELTLKVLPQAQAIVFLLSADAGLTASDMTLWRDHIQGLRQQRGSAVLTLLNKVDSLWDDLQPPEQVAQAVEQLRQLTARQLALEPEQVLPLSAKQALLARARDDAERLERSGFGHLEKALGETVARSRQQLAGQRLITDSQSMIDNVYHSLKGRIADAQQELLLIRTGDRAQSDALLNERREAIRQKHRQYHKQSLSLRTSQMLLDKQRPSLIQVISPERLAREIDHTHQKLTNSWTTLGLSRSMAHLFDWLDHQMGHLEREVERTNRVLDSIYQRPEHAIDADQTPANYRLDLADQRRQLRQLHHQADQFRASLDSLLSLKGPLIQRFVSTLVQEARTLWHQLYNIIDHWLKQALVPLFQRNQYQRQLLEHHMLRLTRMRREQQDQAQQVSTLRDNIDQMERALADLQAVREQTQPAMNQPEHQATVVPLHRPRAAQTAP</sequence>
<organism evidence="4 5">
    <name type="scientific">Marinimicrobium koreense</name>
    <dbReference type="NCBI Taxonomy" id="306545"/>
    <lineage>
        <taxon>Bacteria</taxon>
        <taxon>Pseudomonadati</taxon>
        <taxon>Pseudomonadota</taxon>
        <taxon>Gammaproteobacteria</taxon>
        <taxon>Cellvibrionales</taxon>
        <taxon>Cellvibrionaceae</taxon>
        <taxon>Marinimicrobium</taxon>
    </lineage>
</organism>
<proteinExistence type="predicted"/>
<dbReference type="RefSeq" id="WP_123638455.1">
    <property type="nucleotide sequence ID" value="NZ_RJUK01000001.1"/>
</dbReference>
<feature type="region of interest" description="Disordered" evidence="2">
    <location>
        <begin position="638"/>
        <end position="661"/>
    </location>
</feature>
<dbReference type="InterPro" id="IPR027417">
    <property type="entry name" value="P-loop_NTPase"/>
</dbReference>
<dbReference type="InterPro" id="IPR045063">
    <property type="entry name" value="Dynamin_N"/>
</dbReference>
<dbReference type="Pfam" id="PF00350">
    <property type="entry name" value="Dynamin_N"/>
    <property type="match status" value="1"/>
</dbReference>
<evidence type="ECO:0000259" key="3">
    <source>
        <dbReference type="Pfam" id="PF00350"/>
    </source>
</evidence>
<evidence type="ECO:0000256" key="2">
    <source>
        <dbReference type="SAM" id="MobiDB-lite"/>
    </source>
</evidence>
<evidence type="ECO:0000256" key="1">
    <source>
        <dbReference type="SAM" id="Coils"/>
    </source>
</evidence>
<feature type="coiled-coil region" evidence="1">
    <location>
        <begin position="604"/>
        <end position="634"/>
    </location>
</feature>
<dbReference type="PANTHER" id="PTHR43681:SF1">
    <property type="entry name" value="SARCALUMENIN"/>
    <property type="match status" value="1"/>
</dbReference>
<name>A0A3N1P2M6_9GAMM</name>